<reference evidence="2 3" key="1">
    <citation type="journal article" date="2019" name="Environ. Microbiol.">
        <title>Species interactions and distinct microbial communities in high Arctic permafrost affected cryosols are associated with the CH4 and CO2 gas fluxes.</title>
        <authorList>
            <person name="Altshuler I."/>
            <person name="Hamel J."/>
            <person name="Turney S."/>
            <person name="Magnuson E."/>
            <person name="Levesque R."/>
            <person name="Greer C."/>
            <person name="Whyte L.G."/>
        </authorList>
    </citation>
    <scope>NUCLEOTIDE SEQUENCE [LARGE SCALE GENOMIC DNA]</scope>
    <source>
        <strain evidence="2 3">E6.1</strain>
    </source>
</reference>
<feature type="signal peptide" evidence="1">
    <location>
        <begin position="1"/>
        <end position="18"/>
    </location>
</feature>
<dbReference type="OrthoDB" id="6023599at2"/>
<organism evidence="2 3">
    <name type="scientific">Sphingomonas glacialis</name>
    <dbReference type="NCBI Taxonomy" id="658225"/>
    <lineage>
        <taxon>Bacteria</taxon>
        <taxon>Pseudomonadati</taxon>
        <taxon>Pseudomonadota</taxon>
        <taxon>Alphaproteobacteria</taxon>
        <taxon>Sphingomonadales</taxon>
        <taxon>Sphingomonadaceae</taxon>
        <taxon>Sphingomonas</taxon>
    </lineage>
</organism>
<dbReference type="RefSeq" id="WP_140852429.1">
    <property type="nucleotide sequence ID" value="NZ_RCZC01000011.1"/>
</dbReference>
<keyword evidence="3" id="KW-1185">Reference proteome</keyword>
<feature type="chain" id="PRO_5021243374" description="DUF2066 domain-containing protein" evidence="1">
    <location>
        <begin position="19"/>
        <end position="392"/>
    </location>
</feature>
<comment type="caution">
    <text evidence="2">The sequence shown here is derived from an EMBL/GenBank/DDBJ whole genome shotgun (WGS) entry which is preliminary data.</text>
</comment>
<evidence type="ECO:0000313" key="3">
    <source>
        <dbReference type="Proteomes" id="UP000319931"/>
    </source>
</evidence>
<protein>
    <recommendedName>
        <fullName evidence="4">DUF2066 domain-containing protein</fullName>
    </recommendedName>
</protein>
<sequence length="392" mass="42740">MRILRTLGLLILATTVVAFTPEPSCADSWALPTTASYSSCGGHARLVVTPRDLSSQLGYFVDKVGNVEPAGQKNGGTRAAKARLERLIDRRWRVMWERQIPNDAAPVSAIVRDDGAYAVTFDDWHGLGYGRNAAVIYSATGTLVRRLSLSDIVPETYIEALPHSVSSIQWRGEPRFSTDGQRVLVPNAIPSDDFAAKTAHVDFAVDVADGRVSAIDPAAWEAALATGRTVLAAQTAEEAATKSAFFAPLLGPRVNGEREWHDYLREAVSRLKRDKHTPSTTVLRAPDAEDYAVSETWVRDAVSESHADNVALASLSPTNLVAVLAKVTSKLPVRSLSKTTVFIALSDQYWPGAVAAMRKTGARLVQLDPTKPILQRPERIGRRYPASNEREF</sequence>
<evidence type="ECO:0000313" key="2">
    <source>
        <dbReference type="EMBL" id="TPG47098.1"/>
    </source>
</evidence>
<evidence type="ECO:0008006" key="4">
    <source>
        <dbReference type="Google" id="ProtNLM"/>
    </source>
</evidence>
<dbReference type="Proteomes" id="UP000319931">
    <property type="component" value="Unassembled WGS sequence"/>
</dbReference>
<dbReference type="EMBL" id="RCZC01000011">
    <property type="protein sequence ID" value="TPG47098.1"/>
    <property type="molecule type" value="Genomic_DNA"/>
</dbReference>
<evidence type="ECO:0000256" key="1">
    <source>
        <dbReference type="SAM" id="SignalP"/>
    </source>
</evidence>
<name>A0A502FCD5_9SPHN</name>
<gene>
    <name evidence="2" type="ORF">EAH76_22025</name>
</gene>
<dbReference type="AlphaFoldDB" id="A0A502FCD5"/>
<keyword evidence="1" id="KW-0732">Signal</keyword>
<accession>A0A502FCD5</accession>
<proteinExistence type="predicted"/>